<dbReference type="GO" id="GO:0005886">
    <property type="term" value="C:plasma membrane"/>
    <property type="evidence" value="ECO:0007669"/>
    <property type="project" value="UniProtKB-ARBA"/>
</dbReference>
<feature type="transmembrane region" description="Helical" evidence="9">
    <location>
        <begin position="450"/>
        <end position="474"/>
    </location>
</feature>
<evidence type="ECO:0000256" key="6">
    <source>
        <dbReference type="ARBA" id="ARBA00023136"/>
    </source>
</evidence>
<keyword evidence="2 9" id="KW-0812">Transmembrane</keyword>
<dbReference type="EMBL" id="JAGXEW010000024">
    <property type="protein sequence ID" value="KAK1158515.1"/>
    <property type="molecule type" value="Genomic_DNA"/>
</dbReference>
<dbReference type="InterPro" id="IPR042397">
    <property type="entry name" value="PODXL2"/>
</dbReference>
<dbReference type="AlphaFoldDB" id="A0AAD8CWV4"/>
<evidence type="ECO:0000256" key="5">
    <source>
        <dbReference type="ARBA" id="ARBA00022989"/>
    </source>
</evidence>
<evidence type="ECO:0000256" key="8">
    <source>
        <dbReference type="SAM" id="MobiDB-lite"/>
    </source>
</evidence>
<dbReference type="PANTHER" id="PTHR15594:SF1">
    <property type="entry name" value="PODOCALYXIN-LIKE PROTEIN 2"/>
    <property type="match status" value="1"/>
</dbReference>
<proteinExistence type="predicted"/>
<evidence type="ECO:0000256" key="10">
    <source>
        <dbReference type="SAM" id="SignalP"/>
    </source>
</evidence>
<keyword evidence="4" id="KW-0130">Cell adhesion</keyword>
<dbReference type="Proteomes" id="UP001230051">
    <property type="component" value="Unassembled WGS sequence"/>
</dbReference>
<keyword evidence="12" id="KW-1185">Reference proteome</keyword>
<feature type="region of interest" description="Disordered" evidence="8">
    <location>
        <begin position="39"/>
        <end position="79"/>
    </location>
</feature>
<feature type="signal peptide" evidence="10">
    <location>
        <begin position="1"/>
        <end position="20"/>
    </location>
</feature>
<sequence length="552" mass="60436">MERLVPVLFVLGSLLLLLGASEEPTRGLFTGSPVSTQWMSPQLEPLDSSEQAEVAPPEPAGPGIPDFLTASQESGFSSDENEALKGIQLDYFSDDLNDVLDTGSPEVGYHPASLQPSSSPDRTASDGDSSLSLSSSEPLKPRLTNTPIPELWEEQGETASNQSEPVHSSLPMAPSSSPKSTEQRDTHLVAVTEEDWHATLLAEMTTFPDGEGSSYGPFKEPGLLSLSTAESDTNTSPERPSMDYSAVIGSDILLDTVPMVTTVHRRTDSETPESGPSTTVIHSASSTLIPWNEPAGLTESTEPYFRQEVTTETGSVKTELPQGSPQVICTDWSDLTRKGYVILNMSENNDCELFRVENGDRLLAMLEKAFSRKIDNPQGTWFISLNKPNRQDKQLLMTLAGEQGVIPTKDVLSMLGEIRKSLYDIGIQNYTSATSCQSRPTQSRSDYGKLFVVLVIIGSICVVIIVSGLIYICWQRRLPKLKDMSHGEELHFVENGCHDNPTLDVTIDSQSEMQEKKPNVNGVVMDGVDNWHILINKTAKEEGDNYEEDTHL</sequence>
<comment type="subcellular location">
    <subcellularLocation>
        <location evidence="1">Membrane</location>
        <topology evidence="1">Single-pass type I membrane protein</topology>
    </subcellularLocation>
</comment>
<evidence type="ECO:0000313" key="11">
    <source>
        <dbReference type="EMBL" id="KAK1158515.1"/>
    </source>
</evidence>
<feature type="compositionally biased region" description="Polar residues" evidence="8">
    <location>
        <begin position="157"/>
        <end position="166"/>
    </location>
</feature>
<dbReference type="PANTHER" id="PTHR15594">
    <property type="entry name" value="PODOCALYXIN-LIKE PROTEIN 2"/>
    <property type="match status" value="1"/>
</dbReference>
<dbReference type="InterPro" id="IPR013836">
    <property type="entry name" value="CD34/Podocalyxin"/>
</dbReference>
<feature type="region of interest" description="Disordered" evidence="8">
    <location>
        <begin position="207"/>
        <end position="243"/>
    </location>
</feature>
<dbReference type="GO" id="GO:0050901">
    <property type="term" value="P:leukocyte tethering or rolling"/>
    <property type="evidence" value="ECO:0007669"/>
    <property type="project" value="TreeGrafter"/>
</dbReference>
<name>A0AAD8CWV4_ACIOX</name>
<evidence type="ECO:0000313" key="12">
    <source>
        <dbReference type="Proteomes" id="UP001230051"/>
    </source>
</evidence>
<keyword evidence="3 10" id="KW-0732">Signal</keyword>
<feature type="compositionally biased region" description="Low complexity" evidence="8">
    <location>
        <begin position="126"/>
        <end position="136"/>
    </location>
</feature>
<feature type="compositionally biased region" description="Polar residues" evidence="8">
    <location>
        <begin position="225"/>
        <end position="238"/>
    </location>
</feature>
<evidence type="ECO:0000256" key="1">
    <source>
        <dbReference type="ARBA" id="ARBA00004479"/>
    </source>
</evidence>
<gene>
    <name evidence="11" type="primary">Podxl2</name>
    <name evidence="11" type="ORF">AOXY_G23467</name>
</gene>
<protein>
    <submittedName>
        <fullName evidence="11">Podocalyxin-like protein 2</fullName>
    </submittedName>
</protein>
<dbReference type="Pfam" id="PF06365">
    <property type="entry name" value="CD34_antigen"/>
    <property type="match status" value="1"/>
</dbReference>
<evidence type="ECO:0000256" key="4">
    <source>
        <dbReference type="ARBA" id="ARBA00022889"/>
    </source>
</evidence>
<evidence type="ECO:0000256" key="3">
    <source>
        <dbReference type="ARBA" id="ARBA00022729"/>
    </source>
</evidence>
<feature type="chain" id="PRO_5042221427" evidence="10">
    <location>
        <begin position="21"/>
        <end position="552"/>
    </location>
</feature>
<keyword evidence="5 9" id="KW-1133">Transmembrane helix</keyword>
<evidence type="ECO:0000256" key="9">
    <source>
        <dbReference type="SAM" id="Phobius"/>
    </source>
</evidence>
<accession>A0AAD8CWV4</accession>
<reference evidence="11" key="1">
    <citation type="submission" date="2022-02" db="EMBL/GenBank/DDBJ databases">
        <title>Atlantic sturgeon de novo genome assembly.</title>
        <authorList>
            <person name="Stock M."/>
            <person name="Klopp C."/>
            <person name="Guiguen Y."/>
            <person name="Cabau C."/>
            <person name="Parinello H."/>
            <person name="Santidrian Yebra-Pimentel E."/>
            <person name="Kuhl H."/>
            <person name="Dirks R.P."/>
            <person name="Guessner J."/>
            <person name="Wuertz S."/>
            <person name="Du K."/>
            <person name="Schartl M."/>
        </authorList>
    </citation>
    <scope>NUCLEOTIDE SEQUENCE</scope>
    <source>
        <strain evidence="11">STURGEONOMICS-FGT-2020</strain>
        <tissue evidence="11">Whole blood</tissue>
    </source>
</reference>
<comment type="caution">
    <text evidence="11">The sequence shown here is derived from an EMBL/GenBank/DDBJ whole genome shotgun (WGS) entry which is preliminary data.</text>
</comment>
<evidence type="ECO:0000256" key="2">
    <source>
        <dbReference type="ARBA" id="ARBA00022692"/>
    </source>
</evidence>
<keyword evidence="7" id="KW-0325">Glycoprotein</keyword>
<feature type="compositionally biased region" description="Polar residues" evidence="8">
    <location>
        <begin position="69"/>
        <end position="78"/>
    </location>
</feature>
<feature type="region of interest" description="Disordered" evidence="8">
    <location>
        <begin position="102"/>
        <end position="185"/>
    </location>
</feature>
<organism evidence="11 12">
    <name type="scientific">Acipenser oxyrinchus oxyrinchus</name>
    <dbReference type="NCBI Taxonomy" id="40147"/>
    <lineage>
        <taxon>Eukaryota</taxon>
        <taxon>Metazoa</taxon>
        <taxon>Chordata</taxon>
        <taxon>Craniata</taxon>
        <taxon>Vertebrata</taxon>
        <taxon>Euteleostomi</taxon>
        <taxon>Actinopterygii</taxon>
        <taxon>Chondrostei</taxon>
        <taxon>Acipenseriformes</taxon>
        <taxon>Acipenseridae</taxon>
        <taxon>Acipenser</taxon>
    </lineage>
</organism>
<evidence type="ECO:0000256" key="7">
    <source>
        <dbReference type="ARBA" id="ARBA00023180"/>
    </source>
</evidence>
<keyword evidence="6 9" id="KW-0472">Membrane</keyword>